<organism evidence="1 2">
    <name type="scientific">Metapseudomonas otitidis</name>
    <dbReference type="NCBI Taxonomy" id="319939"/>
    <lineage>
        <taxon>Bacteria</taxon>
        <taxon>Pseudomonadati</taxon>
        <taxon>Pseudomonadota</taxon>
        <taxon>Gammaproteobacteria</taxon>
        <taxon>Pseudomonadales</taxon>
        <taxon>Pseudomonadaceae</taxon>
        <taxon>Metapseudomonas</taxon>
    </lineage>
</organism>
<dbReference type="AlphaFoldDB" id="A0A7X3KSZ1"/>
<name>A0A7X3KSZ1_9GAMM</name>
<dbReference type="EMBL" id="WTFN01000003">
    <property type="protein sequence ID" value="MWK54697.1"/>
    <property type="molecule type" value="Genomic_DNA"/>
</dbReference>
<reference evidence="1 2" key="1">
    <citation type="submission" date="2019-12" db="EMBL/GenBank/DDBJ databases">
        <title>Draft genome sequence of Pseudomonas otitidis recovered from a chicken carcass.</title>
        <authorList>
            <person name="Vieira T.R."/>
            <person name="Oliviera E.F.C."/>
            <person name="Silva N.M.V."/>
            <person name="Sambrano G.E."/>
            <person name="Cibulski S.P."/>
            <person name="Cardoso M.R.I."/>
        </authorList>
    </citation>
    <scope>NUCLEOTIDE SEQUENCE [LARGE SCALE GENOMIC DNA]</scope>
    <source>
        <strain evidence="1 2">25_K</strain>
    </source>
</reference>
<protein>
    <submittedName>
        <fullName evidence="1">DUF2612 domain-containing protein</fullName>
    </submittedName>
</protein>
<comment type="caution">
    <text evidence="1">The sequence shown here is derived from an EMBL/GenBank/DDBJ whole genome shotgun (WGS) entry which is preliminary data.</text>
</comment>
<evidence type="ECO:0000313" key="1">
    <source>
        <dbReference type="EMBL" id="MWK54697.1"/>
    </source>
</evidence>
<dbReference type="InterPro" id="IPR021283">
    <property type="entry name" value="Phage_Wedge1"/>
</dbReference>
<dbReference type="Pfam" id="PF11041">
    <property type="entry name" value="Phage_Wedge1"/>
    <property type="match status" value="1"/>
</dbReference>
<gene>
    <name evidence="1" type="ORF">GO594_01785</name>
</gene>
<evidence type="ECO:0000313" key="2">
    <source>
        <dbReference type="Proteomes" id="UP000461288"/>
    </source>
</evidence>
<sequence>MADATDYTQLITSEHNDRPRFMAMVALVTGSLADATNAALSLPDAFDLDAAIGAQLDIVGQWVGITRQVKTPLAVYFAFDTEGLGFDQGAWRGRFDPDSGLTQLDDDTYRLLIRAKIGANHWDGTLAGSKPILDLVFPGPALAFIEDNQDMSMTIGIAGVPPSALELALLTGGYIPIKPEGVRVNYITTTAPGPIFGFDVDNSLIAGFDEGSWGAVYG</sequence>
<accession>A0A7X3KSZ1</accession>
<proteinExistence type="predicted"/>
<dbReference type="Proteomes" id="UP000461288">
    <property type="component" value="Unassembled WGS sequence"/>
</dbReference>
<dbReference type="RefSeq" id="WP_160479595.1">
    <property type="nucleotide sequence ID" value="NZ_WTFN01000003.1"/>
</dbReference>